<dbReference type="Pfam" id="PF12796">
    <property type="entry name" value="Ank_2"/>
    <property type="match status" value="1"/>
</dbReference>
<gene>
    <name evidence="3" type="ORF">TEA_001950</name>
</gene>
<dbReference type="EMBL" id="SDRB02010388">
    <property type="protein sequence ID" value="THG06801.1"/>
    <property type="molecule type" value="Genomic_DNA"/>
</dbReference>
<dbReference type="InterPro" id="IPR036770">
    <property type="entry name" value="Ankyrin_rpt-contain_sf"/>
</dbReference>
<feature type="transmembrane region" description="Helical" evidence="1">
    <location>
        <begin position="664"/>
        <end position="682"/>
    </location>
</feature>
<evidence type="ECO:0000313" key="4">
    <source>
        <dbReference type="Proteomes" id="UP000306102"/>
    </source>
</evidence>
<keyword evidence="1" id="KW-0812">Transmembrane</keyword>
<accession>A0A4S4DU54</accession>
<keyword evidence="1" id="KW-1133">Transmembrane helix</keyword>
<dbReference type="InterPro" id="IPR002110">
    <property type="entry name" value="Ankyrin_rpt"/>
</dbReference>
<dbReference type="GO" id="GO:0016020">
    <property type="term" value="C:membrane"/>
    <property type="evidence" value="ECO:0007669"/>
    <property type="project" value="TreeGrafter"/>
</dbReference>
<dbReference type="Proteomes" id="UP000306102">
    <property type="component" value="Unassembled WGS sequence"/>
</dbReference>
<proteinExistence type="predicted"/>
<feature type="transmembrane region" description="Helical" evidence="1">
    <location>
        <begin position="626"/>
        <end position="652"/>
    </location>
</feature>
<dbReference type="SMART" id="SM00248">
    <property type="entry name" value="ANK"/>
    <property type="match status" value="7"/>
</dbReference>
<comment type="caution">
    <text evidence="3">The sequence shown here is derived from an EMBL/GenBank/DDBJ whole genome shotgun (WGS) entry which is preliminary data.</text>
</comment>
<name>A0A4S4DU54_CAMSN</name>
<dbReference type="Pfam" id="PF13962">
    <property type="entry name" value="PGG"/>
    <property type="match status" value="1"/>
</dbReference>
<evidence type="ECO:0000259" key="2">
    <source>
        <dbReference type="Pfam" id="PF13962"/>
    </source>
</evidence>
<reference evidence="3 4" key="1">
    <citation type="journal article" date="2018" name="Proc. Natl. Acad. Sci. U.S.A.">
        <title>Draft genome sequence of Camellia sinensis var. sinensis provides insights into the evolution of the tea genome and tea quality.</title>
        <authorList>
            <person name="Wei C."/>
            <person name="Yang H."/>
            <person name="Wang S."/>
            <person name="Zhao J."/>
            <person name="Liu C."/>
            <person name="Gao L."/>
            <person name="Xia E."/>
            <person name="Lu Y."/>
            <person name="Tai Y."/>
            <person name="She G."/>
            <person name="Sun J."/>
            <person name="Cao H."/>
            <person name="Tong W."/>
            <person name="Gao Q."/>
            <person name="Li Y."/>
            <person name="Deng W."/>
            <person name="Jiang X."/>
            <person name="Wang W."/>
            <person name="Chen Q."/>
            <person name="Zhang S."/>
            <person name="Li H."/>
            <person name="Wu J."/>
            <person name="Wang P."/>
            <person name="Li P."/>
            <person name="Shi C."/>
            <person name="Zheng F."/>
            <person name="Jian J."/>
            <person name="Huang B."/>
            <person name="Shan D."/>
            <person name="Shi M."/>
            <person name="Fang C."/>
            <person name="Yue Y."/>
            <person name="Li F."/>
            <person name="Li D."/>
            <person name="Wei S."/>
            <person name="Han B."/>
            <person name="Jiang C."/>
            <person name="Yin Y."/>
            <person name="Xia T."/>
            <person name="Zhang Z."/>
            <person name="Bennetzen J.L."/>
            <person name="Zhao S."/>
            <person name="Wan X."/>
        </authorList>
    </citation>
    <scope>NUCLEOTIDE SEQUENCE [LARGE SCALE GENOMIC DNA]</scope>
    <source>
        <strain evidence="4">cv. Shuchazao</strain>
        <tissue evidence="3">Leaf</tissue>
    </source>
</reference>
<feature type="transmembrane region" description="Helical" evidence="1">
    <location>
        <begin position="584"/>
        <end position="606"/>
    </location>
</feature>
<sequence>MPMIMRDSPLSSLFISVILREWREVARIYKENPNMEVQGMRFTHSGYTALHIAASEKQDKELNKLVQLMVDAASIDVMRLADDRGNTPLHLAAKMGNAGMCVSIASTHPDTMGERNNDGETPLFLAALHGMKNAFFALCYYCSLEEEGNIFAHNPKIFTYGRRNTDGRTVLHCAIDGEYFDLGYLIINHYGEFVHCIDERGNTPLHLLASNPSAFRSSSSSRFTLLQKIIYHCIPAEKPKWERNFLKLADTFEQISDWDDLSSNDEENPPERKSNSQHNYRWLEKLYYKASSFMKSLLMTTIALLNYGLSWKMILFPKRLLKLKTKHQYFVKIVNELVEHTSSYDYKATGSEPTSRYEIDATFDFSVVSDQNRDVMPHIIFSQSHWDTSQDNQKKKDTPIIIATKNGIGEIVKDILNSFPMAIHDVNSEGKNLMLLAVENRQLHIYKLLQDGNHITNNLFDYVDDNGNSVLHLAAILSTDRPWLDPSVVLQMQWETKWYEFIKNSVPKYLLNYQNDRGKTPEETFREEHRELVKSDTEWLNKASESCTIVATLMATVAFATSANVPGGVKGKNREPILKQQRMFEVFAISSLVALCFSLTAVVMFLSILTSRHQIMDFGTDLPRKFLIGLSALFISMASMLVSFCGGHFFVLRGVLRDAWIAEYLVVFLPITIFTMAQLPLYTKLVFGTIKKVPGNDLVVSN</sequence>
<protein>
    <recommendedName>
        <fullName evidence="2">PGG domain-containing protein</fullName>
    </recommendedName>
</protein>
<dbReference type="InterPro" id="IPR026961">
    <property type="entry name" value="PGG_dom"/>
</dbReference>
<dbReference type="Gene3D" id="1.25.40.20">
    <property type="entry name" value="Ankyrin repeat-containing domain"/>
    <property type="match status" value="2"/>
</dbReference>
<dbReference type="STRING" id="542762.A0A4S4DU54"/>
<evidence type="ECO:0000313" key="3">
    <source>
        <dbReference type="EMBL" id="THG06801.1"/>
    </source>
</evidence>
<dbReference type="PANTHER" id="PTHR24177:SF103">
    <property type="entry name" value="PGG DOMAIN-CONTAINING PROTEIN"/>
    <property type="match status" value="1"/>
</dbReference>
<keyword evidence="1" id="KW-0472">Membrane</keyword>
<dbReference type="PANTHER" id="PTHR24177">
    <property type="entry name" value="CASKIN"/>
    <property type="match status" value="1"/>
</dbReference>
<keyword evidence="4" id="KW-1185">Reference proteome</keyword>
<dbReference type="AlphaFoldDB" id="A0A4S4DU54"/>
<dbReference type="SUPFAM" id="SSF48403">
    <property type="entry name" value="Ankyrin repeat"/>
    <property type="match status" value="2"/>
</dbReference>
<evidence type="ECO:0000256" key="1">
    <source>
        <dbReference type="SAM" id="Phobius"/>
    </source>
</evidence>
<organism evidence="3 4">
    <name type="scientific">Camellia sinensis var. sinensis</name>
    <name type="common">China tea</name>
    <dbReference type="NCBI Taxonomy" id="542762"/>
    <lineage>
        <taxon>Eukaryota</taxon>
        <taxon>Viridiplantae</taxon>
        <taxon>Streptophyta</taxon>
        <taxon>Embryophyta</taxon>
        <taxon>Tracheophyta</taxon>
        <taxon>Spermatophyta</taxon>
        <taxon>Magnoliopsida</taxon>
        <taxon>eudicotyledons</taxon>
        <taxon>Gunneridae</taxon>
        <taxon>Pentapetalae</taxon>
        <taxon>asterids</taxon>
        <taxon>Ericales</taxon>
        <taxon>Theaceae</taxon>
        <taxon>Camellia</taxon>
    </lineage>
</organism>
<feature type="domain" description="PGG" evidence="2">
    <location>
        <begin position="538"/>
        <end position="650"/>
    </location>
</feature>